<accession>A0A0L7QMK3</accession>
<feature type="region of interest" description="Disordered" evidence="1">
    <location>
        <begin position="558"/>
        <end position="584"/>
    </location>
</feature>
<proteinExistence type="predicted"/>
<organism evidence="3 4">
    <name type="scientific">Habropoda laboriosa</name>
    <dbReference type="NCBI Taxonomy" id="597456"/>
    <lineage>
        <taxon>Eukaryota</taxon>
        <taxon>Metazoa</taxon>
        <taxon>Ecdysozoa</taxon>
        <taxon>Arthropoda</taxon>
        <taxon>Hexapoda</taxon>
        <taxon>Insecta</taxon>
        <taxon>Pterygota</taxon>
        <taxon>Neoptera</taxon>
        <taxon>Endopterygota</taxon>
        <taxon>Hymenoptera</taxon>
        <taxon>Apocrita</taxon>
        <taxon>Aculeata</taxon>
        <taxon>Apoidea</taxon>
        <taxon>Anthophila</taxon>
        <taxon>Apidae</taxon>
        <taxon>Habropoda</taxon>
    </lineage>
</organism>
<protein>
    <submittedName>
        <fullName evidence="3">Uncharacterized protein</fullName>
    </submittedName>
</protein>
<dbReference type="EMBL" id="KQ414894">
    <property type="protein sequence ID" value="KOC59776.1"/>
    <property type="molecule type" value="Genomic_DNA"/>
</dbReference>
<keyword evidence="4" id="KW-1185">Reference proteome</keyword>
<keyword evidence="2" id="KW-0472">Membrane</keyword>
<reference evidence="3 4" key="1">
    <citation type="submission" date="2015-07" db="EMBL/GenBank/DDBJ databases">
        <title>The genome of Habropoda laboriosa.</title>
        <authorList>
            <person name="Pan H."/>
            <person name="Kapheim K."/>
        </authorList>
    </citation>
    <scope>NUCLEOTIDE SEQUENCE [LARGE SCALE GENOMIC DNA]</scope>
    <source>
        <strain evidence="3">0110345459</strain>
    </source>
</reference>
<evidence type="ECO:0000313" key="3">
    <source>
        <dbReference type="EMBL" id="KOC59776.1"/>
    </source>
</evidence>
<keyword evidence="2" id="KW-0812">Transmembrane</keyword>
<gene>
    <name evidence="3" type="ORF">WH47_09757</name>
</gene>
<evidence type="ECO:0000256" key="1">
    <source>
        <dbReference type="SAM" id="MobiDB-lite"/>
    </source>
</evidence>
<sequence length="738" mass="85436">MPHCTTNFAWYLGKFIAGFTGMLFFYVVFLKEREYSCLCRARMREFFRRRGENTNFCPLDGQADANASVERGQRSMLAGVENVWTWYTTIREWFLENDPAILSETVLALCKGLPKNDNGNFDFPSKSLGLVSAQKLMRRRRHRQTCVHLRVSQEVISDYWKGCDKKDIDTKKRIIEVIHEPAEETLDERCCNVERKEKRADILQKKVECTVALNVDTDEKDLTKQIKLEFPLVRDNKSCNSYNIPRLSPRKIEYKSKENKKRKDICDDNKCLSPRCINEDTIETLKKENNLCNIDKNDSLKNSSKKTLNRTLSQSDTNLSETIITDSCMDSILYNKLQNKCVPSIKSQSSRDCLKSCKTIEPKLTLKFNLENTEKINSHRELDIDEIMDNFSDKVRTFSLKQAQKYNSKHFMHKHQSASRLQKYPNRNIENGLGVQQKSICTIAWQKNATSQRKLPKFHCQSCCCDAKVRDRNEWNNVKKRSSAQLRPDSSAQPQYKMLSVNVQSQRNDYPYEYVKSSKKSDMMVDCKFSSLHGIRSSKWKSQSLQCKEKPTLVIFKNRKSSGSKNSTNSAYTSSTTSRSTFERSVPDHQATCPCNSHKSQRYAAPLSGQYKYNKYKTRIDPASLMSSSSSLSSSKRCHSWTVLSERSVCHKQEPISSSSCTNVQRWKGKGTSLCLTSSPSSGSLSSSSTFREDYSLEETDRESRQMLKTWRKPKFPDKKKKRIIYMDEHHVRWNIKK</sequence>
<dbReference type="Proteomes" id="UP000053825">
    <property type="component" value="Unassembled WGS sequence"/>
</dbReference>
<keyword evidence="2" id="KW-1133">Transmembrane helix</keyword>
<dbReference type="AlphaFoldDB" id="A0A0L7QMK3"/>
<feature type="transmembrane region" description="Helical" evidence="2">
    <location>
        <begin position="12"/>
        <end position="30"/>
    </location>
</feature>
<name>A0A0L7QMK3_9HYME</name>
<feature type="compositionally biased region" description="Low complexity" evidence="1">
    <location>
        <begin position="564"/>
        <end position="580"/>
    </location>
</feature>
<evidence type="ECO:0000256" key="2">
    <source>
        <dbReference type="SAM" id="Phobius"/>
    </source>
</evidence>
<evidence type="ECO:0000313" key="4">
    <source>
        <dbReference type="Proteomes" id="UP000053825"/>
    </source>
</evidence>